<organism evidence="2 3">
    <name type="scientific">Sorangium cellulosum</name>
    <name type="common">Polyangium cellulosum</name>
    <dbReference type="NCBI Taxonomy" id="56"/>
    <lineage>
        <taxon>Bacteria</taxon>
        <taxon>Pseudomonadati</taxon>
        <taxon>Myxococcota</taxon>
        <taxon>Polyangia</taxon>
        <taxon>Polyangiales</taxon>
        <taxon>Polyangiaceae</taxon>
        <taxon>Sorangium</taxon>
    </lineage>
</organism>
<evidence type="ECO:0000313" key="3">
    <source>
        <dbReference type="Proteomes" id="UP000075502"/>
    </source>
</evidence>
<gene>
    <name evidence="1" type="ORF">BE18_43780</name>
    <name evidence="2" type="ORF">BE21_58525</name>
</gene>
<proteinExistence type="predicted"/>
<protein>
    <submittedName>
        <fullName evidence="2">Uncharacterized protein</fullName>
    </submittedName>
</protein>
<evidence type="ECO:0000313" key="4">
    <source>
        <dbReference type="Proteomes" id="UP000075515"/>
    </source>
</evidence>
<comment type="caution">
    <text evidence="2">The sequence shown here is derived from an EMBL/GenBank/DDBJ whole genome shotgun (WGS) entry which is preliminary data.</text>
</comment>
<accession>A0A150STB0</accession>
<name>A0A150STB0_SORCE</name>
<sequence>MKRLSQEEIRDLAKAVLATKPDELTCDEWLDYAAQYAELVAEGAPVPEALREAAQHLELCPECAEELRACLLALAAR</sequence>
<dbReference type="Proteomes" id="UP000075515">
    <property type="component" value="Unassembled WGS sequence"/>
</dbReference>
<dbReference type="EMBL" id="JEME01000184">
    <property type="protein sequence ID" value="KYG10900.1"/>
    <property type="molecule type" value="Genomic_DNA"/>
</dbReference>
<reference evidence="3 4" key="1">
    <citation type="submission" date="2014-02" db="EMBL/GenBank/DDBJ databases">
        <title>The small core and large imbalanced accessory genome model reveals a collaborative survival strategy of Sorangium cellulosum strains in nature.</title>
        <authorList>
            <person name="Han K."/>
            <person name="Peng R."/>
            <person name="Blom J."/>
            <person name="Li Y.-Z."/>
        </authorList>
    </citation>
    <scope>NUCLEOTIDE SEQUENCE [LARGE SCALE GENOMIC DNA]</scope>
    <source>
        <strain evidence="2 3">So0007-03</strain>
        <strain evidence="1 4">So0149</strain>
    </source>
</reference>
<evidence type="ECO:0000313" key="1">
    <source>
        <dbReference type="EMBL" id="KYF89685.1"/>
    </source>
</evidence>
<dbReference type="Proteomes" id="UP000075502">
    <property type="component" value="Unassembled WGS sequence"/>
</dbReference>
<dbReference type="AlphaFoldDB" id="A0A150STB0"/>
<dbReference type="EMBL" id="JEMC01002211">
    <property type="protein sequence ID" value="KYF89685.1"/>
    <property type="molecule type" value="Genomic_DNA"/>
</dbReference>
<evidence type="ECO:0000313" key="2">
    <source>
        <dbReference type="EMBL" id="KYG10900.1"/>
    </source>
</evidence>